<organism evidence="3 4">
    <name type="scientific">Clostridium puniceum</name>
    <dbReference type="NCBI Taxonomy" id="29367"/>
    <lineage>
        <taxon>Bacteria</taxon>
        <taxon>Bacillati</taxon>
        <taxon>Bacillota</taxon>
        <taxon>Clostridia</taxon>
        <taxon>Eubacteriales</taxon>
        <taxon>Clostridiaceae</taxon>
        <taxon>Clostridium</taxon>
    </lineage>
</organism>
<comment type="caution">
    <text evidence="3">The sequence shown here is derived from an EMBL/GenBank/DDBJ whole genome shotgun (WGS) entry which is preliminary data.</text>
</comment>
<evidence type="ECO:0000256" key="1">
    <source>
        <dbReference type="PROSITE-ProRule" id="PRU00110"/>
    </source>
</evidence>
<name>A0A1S8T8M2_9CLOT</name>
<sequence length="85" mass="10241">MLQMFIFETFEMIEQVQQLIIDSEKIKRLETDVINEIFRIMHAVKRSFGIMMFDNISSISHNIEELFYFIRESEPKKTNYSVSQI</sequence>
<gene>
    <name evidence="3" type="ORF">CLPUN_41040</name>
</gene>
<dbReference type="InterPro" id="IPR036641">
    <property type="entry name" value="HPT_dom_sf"/>
</dbReference>
<keyword evidence="1" id="KW-0597">Phosphoprotein</keyword>
<reference evidence="3 4" key="1">
    <citation type="submission" date="2016-05" db="EMBL/GenBank/DDBJ databases">
        <title>Microbial solvent formation.</title>
        <authorList>
            <person name="Poehlein A."/>
            <person name="Montoya Solano J.D."/>
            <person name="Flitsch S."/>
            <person name="Krabben P."/>
            <person name="Duerre P."/>
            <person name="Daniel R."/>
        </authorList>
    </citation>
    <scope>NUCLEOTIDE SEQUENCE [LARGE SCALE GENOMIC DNA]</scope>
    <source>
        <strain evidence="3 4">DSM 2619</strain>
    </source>
</reference>
<dbReference type="STRING" id="29367.CLPUN_41040"/>
<dbReference type="EMBL" id="LZZM01000203">
    <property type="protein sequence ID" value="OOM74130.1"/>
    <property type="molecule type" value="Genomic_DNA"/>
</dbReference>
<dbReference type="RefSeq" id="WP_242954202.1">
    <property type="nucleotide sequence ID" value="NZ_LZZM01000203.1"/>
</dbReference>
<dbReference type="InterPro" id="IPR008207">
    <property type="entry name" value="Sig_transdc_His_kin_Hpt_dom"/>
</dbReference>
<protein>
    <submittedName>
        <fullName evidence="3">Hpt domain protein</fullName>
    </submittedName>
</protein>
<dbReference type="SUPFAM" id="SSF47226">
    <property type="entry name" value="Histidine-containing phosphotransfer domain, HPT domain"/>
    <property type="match status" value="1"/>
</dbReference>
<keyword evidence="4" id="KW-1185">Reference proteome</keyword>
<evidence type="ECO:0000313" key="3">
    <source>
        <dbReference type="EMBL" id="OOM74130.1"/>
    </source>
</evidence>
<dbReference type="GO" id="GO:0000160">
    <property type="term" value="P:phosphorelay signal transduction system"/>
    <property type="evidence" value="ECO:0007669"/>
    <property type="project" value="InterPro"/>
</dbReference>
<evidence type="ECO:0000259" key="2">
    <source>
        <dbReference type="PROSITE" id="PS50894"/>
    </source>
</evidence>
<dbReference type="Pfam" id="PF01627">
    <property type="entry name" value="Hpt"/>
    <property type="match status" value="1"/>
</dbReference>
<dbReference type="AlphaFoldDB" id="A0A1S8T8M2"/>
<dbReference type="Gene3D" id="1.20.120.160">
    <property type="entry name" value="HPT domain"/>
    <property type="match status" value="1"/>
</dbReference>
<dbReference type="PROSITE" id="PS50894">
    <property type="entry name" value="HPT"/>
    <property type="match status" value="1"/>
</dbReference>
<proteinExistence type="predicted"/>
<feature type="modified residue" description="Phosphohistidine" evidence="1">
    <location>
        <position position="42"/>
    </location>
</feature>
<evidence type="ECO:0000313" key="4">
    <source>
        <dbReference type="Proteomes" id="UP000190890"/>
    </source>
</evidence>
<dbReference type="Proteomes" id="UP000190890">
    <property type="component" value="Unassembled WGS sequence"/>
</dbReference>
<accession>A0A1S8T8M2</accession>
<feature type="domain" description="HPt" evidence="2">
    <location>
        <begin position="1"/>
        <end position="85"/>
    </location>
</feature>